<name>A0A392PK41_9FABA</name>
<sequence>MGNVADRQQLSNHSDITVNLYGTKITVTVTASGSVIDEWINTTLSHGSQFLHRRQLVVSLSIDDRSSRRHVAVMHRLPVSHFPALSRRLHTAKPP</sequence>
<evidence type="ECO:0000313" key="1">
    <source>
        <dbReference type="EMBL" id="MCI12453.1"/>
    </source>
</evidence>
<keyword evidence="2" id="KW-1185">Reference proteome</keyword>
<proteinExistence type="predicted"/>
<comment type="caution">
    <text evidence="1">The sequence shown here is derived from an EMBL/GenBank/DDBJ whole genome shotgun (WGS) entry which is preliminary data.</text>
</comment>
<dbReference type="EMBL" id="LXQA010084241">
    <property type="protein sequence ID" value="MCI12453.1"/>
    <property type="molecule type" value="Genomic_DNA"/>
</dbReference>
<organism evidence="1 2">
    <name type="scientific">Trifolium medium</name>
    <dbReference type="NCBI Taxonomy" id="97028"/>
    <lineage>
        <taxon>Eukaryota</taxon>
        <taxon>Viridiplantae</taxon>
        <taxon>Streptophyta</taxon>
        <taxon>Embryophyta</taxon>
        <taxon>Tracheophyta</taxon>
        <taxon>Spermatophyta</taxon>
        <taxon>Magnoliopsida</taxon>
        <taxon>eudicotyledons</taxon>
        <taxon>Gunneridae</taxon>
        <taxon>Pentapetalae</taxon>
        <taxon>rosids</taxon>
        <taxon>fabids</taxon>
        <taxon>Fabales</taxon>
        <taxon>Fabaceae</taxon>
        <taxon>Papilionoideae</taxon>
        <taxon>50 kb inversion clade</taxon>
        <taxon>NPAAA clade</taxon>
        <taxon>Hologalegina</taxon>
        <taxon>IRL clade</taxon>
        <taxon>Trifolieae</taxon>
        <taxon>Trifolium</taxon>
    </lineage>
</organism>
<evidence type="ECO:0000313" key="2">
    <source>
        <dbReference type="Proteomes" id="UP000265520"/>
    </source>
</evidence>
<dbReference type="AlphaFoldDB" id="A0A392PK41"/>
<accession>A0A392PK41</accession>
<protein>
    <submittedName>
        <fullName evidence="1">Uncharacterized protein</fullName>
    </submittedName>
</protein>
<dbReference type="Proteomes" id="UP000265520">
    <property type="component" value="Unassembled WGS sequence"/>
</dbReference>
<reference evidence="1 2" key="1">
    <citation type="journal article" date="2018" name="Front. Plant Sci.">
        <title>Red Clover (Trifolium pratense) and Zigzag Clover (T. medium) - A Picture of Genomic Similarities and Differences.</title>
        <authorList>
            <person name="Dluhosova J."/>
            <person name="Istvanek J."/>
            <person name="Nedelnik J."/>
            <person name="Repkova J."/>
        </authorList>
    </citation>
    <scope>NUCLEOTIDE SEQUENCE [LARGE SCALE GENOMIC DNA]</scope>
    <source>
        <strain evidence="2">cv. 10/8</strain>
        <tissue evidence="1">Leaf</tissue>
    </source>
</reference>